<proteinExistence type="predicted"/>
<protein>
    <submittedName>
        <fullName evidence="2">Uncharacterized protein</fullName>
    </submittedName>
</protein>
<dbReference type="AlphaFoldDB" id="A0A7I7XGG0"/>
<dbReference type="KEGG" id="mmag:MMAD_25950"/>
<feature type="compositionally biased region" description="Low complexity" evidence="1">
    <location>
        <begin position="93"/>
        <end position="112"/>
    </location>
</feature>
<accession>A0A7I7XGG0</accession>
<sequence>MGEADVLVDELLDVPPDALLVSAGWAGRVGAVWPSGSTIGVDLSPLLDESLESCDGGQSTDVGGHDSPEPPPDVSPGGGHPEPAPKSPALVQSARAGPATTTATGARTSTPALSAAAANLRCLTARGCPRRR</sequence>
<gene>
    <name evidence="2" type="ORF">MMAD_25950</name>
</gene>
<name>A0A7I7XGG0_9MYCO</name>
<dbReference type="Proteomes" id="UP000466517">
    <property type="component" value="Chromosome"/>
</dbReference>
<evidence type="ECO:0000313" key="3">
    <source>
        <dbReference type="Proteomes" id="UP000466517"/>
    </source>
</evidence>
<keyword evidence="3" id="KW-1185">Reference proteome</keyword>
<dbReference type="EMBL" id="AP022610">
    <property type="protein sequence ID" value="BBZ28300.1"/>
    <property type="molecule type" value="Genomic_DNA"/>
</dbReference>
<organism evidence="2 3">
    <name type="scientific">Mycolicibacterium madagascariense</name>
    <dbReference type="NCBI Taxonomy" id="212765"/>
    <lineage>
        <taxon>Bacteria</taxon>
        <taxon>Bacillati</taxon>
        <taxon>Actinomycetota</taxon>
        <taxon>Actinomycetes</taxon>
        <taxon>Mycobacteriales</taxon>
        <taxon>Mycobacteriaceae</taxon>
        <taxon>Mycolicibacterium</taxon>
    </lineage>
</organism>
<evidence type="ECO:0000256" key="1">
    <source>
        <dbReference type="SAM" id="MobiDB-lite"/>
    </source>
</evidence>
<reference evidence="2 3" key="1">
    <citation type="journal article" date="2019" name="Emerg. Microbes Infect.">
        <title>Comprehensive subspecies identification of 175 nontuberculous mycobacteria species based on 7547 genomic profiles.</title>
        <authorList>
            <person name="Matsumoto Y."/>
            <person name="Kinjo T."/>
            <person name="Motooka D."/>
            <person name="Nabeya D."/>
            <person name="Jung N."/>
            <person name="Uechi K."/>
            <person name="Horii T."/>
            <person name="Iida T."/>
            <person name="Fujita J."/>
            <person name="Nakamura S."/>
        </authorList>
    </citation>
    <scope>NUCLEOTIDE SEQUENCE [LARGE SCALE GENOMIC DNA]</scope>
    <source>
        <strain evidence="2 3">JCM 13574</strain>
    </source>
</reference>
<evidence type="ECO:0000313" key="2">
    <source>
        <dbReference type="EMBL" id="BBZ28300.1"/>
    </source>
</evidence>
<feature type="region of interest" description="Disordered" evidence="1">
    <location>
        <begin position="49"/>
        <end position="112"/>
    </location>
</feature>